<sequence>MTDKTEAPTPQRLIKATREGDIAKSAHASVSASGLIWWLYLVIEAPHLYQLFQTLIRDVAGIDEARTFAERFTQVVSSCGALLPATLVTVAAGVLAAALPEVAQTRGVIAWNRAMPDLKRLNPMTGLKNLFSTRVIVDTLIALAQFAILLAVFWYAFVKWCAHLIPSFTLSLPMMLADQSVSGASLLAMMSASQLVPAVADFVMQRVLWRRRLRMDKEEIKREYRDSEGDPHVKGRRRALHRELSR</sequence>
<dbReference type="PANTHER" id="PTHR30531">
    <property type="entry name" value="FLAGELLAR BIOSYNTHETIC PROTEIN FLHB"/>
    <property type="match status" value="1"/>
</dbReference>
<accession>A0A4R8M117</accession>
<evidence type="ECO:0000313" key="3">
    <source>
        <dbReference type="EMBL" id="TDY53566.1"/>
    </source>
</evidence>
<name>A0A4R8M117_9BURK</name>
<keyword evidence="2" id="KW-1133">Transmembrane helix</keyword>
<feature type="compositionally biased region" description="Basic and acidic residues" evidence="1">
    <location>
        <begin position="224"/>
        <end position="233"/>
    </location>
</feature>
<keyword evidence="2" id="KW-0472">Membrane</keyword>
<reference evidence="3 4" key="1">
    <citation type="submission" date="2019-03" db="EMBL/GenBank/DDBJ databases">
        <title>Genomic Encyclopedia of Type Strains, Phase III (KMG-III): the genomes of soil and plant-associated and newly described type strains.</title>
        <authorList>
            <person name="Whitman W."/>
        </authorList>
    </citation>
    <scope>NUCLEOTIDE SEQUENCE [LARGE SCALE GENOMIC DNA]</scope>
    <source>
        <strain evidence="3 4">LMG 29544</strain>
    </source>
</reference>
<dbReference type="PRINTS" id="PR00950">
    <property type="entry name" value="TYPE3IMSPROT"/>
</dbReference>
<dbReference type="Proteomes" id="UP000295509">
    <property type="component" value="Unassembled WGS sequence"/>
</dbReference>
<dbReference type="GO" id="GO:0009306">
    <property type="term" value="P:protein secretion"/>
    <property type="evidence" value="ECO:0007669"/>
    <property type="project" value="InterPro"/>
</dbReference>
<dbReference type="GO" id="GO:0005886">
    <property type="term" value="C:plasma membrane"/>
    <property type="evidence" value="ECO:0007669"/>
    <property type="project" value="TreeGrafter"/>
</dbReference>
<evidence type="ECO:0000256" key="2">
    <source>
        <dbReference type="SAM" id="Phobius"/>
    </source>
</evidence>
<evidence type="ECO:0000256" key="1">
    <source>
        <dbReference type="SAM" id="MobiDB-lite"/>
    </source>
</evidence>
<dbReference type="PANTHER" id="PTHR30531:SF12">
    <property type="entry name" value="FLAGELLAR BIOSYNTHETIC PROTEIN FLHB"/>
    <property type="match status" value="1"/>
</dbReference>
<organism evidence="3 4">
    <name type="scientific">Paraburkholderia rhizosphaerae</name>
    <dbReference type="NCBI Taxonomy" id="480658"/>
    <lineage>
        <taxon>Bacteria</taxon>
        <taxon>Pseudomonadati</taxon>
        <taxon>Pseudomonadota</taxon>
        <taxon>Betaproteobacteria</taxon>
        <taxon>Burkholderiales</taxon>
        <taxon>Burkholderiaceae</taxon>
        <taxon>Paraburkholderia</taxon>
    </lineage>
</organism>
<dbReference type="RefSeq" id="WP_134190723.1">
    <property type="nucleotide sequence ID" value="NZ_JBHLUW010000013.1"/>
</dbReference>
<dbReference type="AlphaFoldDB" id="A0A4R8M117"/>
<dbReference type="Pfam" id="PF01312">
    <property type="entry name" value="Bac_export_2"/>
    <property type="match status" value="1"/>
</dbReference>
<protein>
    <submittedName>
        <fullName evidence="3">Type III secretion protein U</fullName>
    </submittedName>
</protein>
<keyword evidence="4" id="KW-1185">Reference proteome</keyword>
<evidence type="ECO:0000313" key="4">
    <source>
        <dbReference type="Proteomes" id="UP000295509"/>
    </source>
</evidence>
<dbReference type="EMBL" id="SORE01000003">
    <property type="protein sequence ID" value="TDY53566.1"/>
    <property type="molecule type" value="Genomic_DNA"/>
</dbReference>
<feature type="transmembrane region" description="Helical" evidence="2">
    <location>
        <begin position="135"/>
        <end position="157"/>
    </location>
</feature>
<dbReference type="Gene3D" id="6.10.250.2080">
    <property type="match status" value="1"/>
</dbReference>
<comment type="caution">
    <text evidence="3">The sequence shown here is derived from an EMBL/GenBank/DDBJ whole genome shotgun (WGS) entry which is preliminary data.</text>
</comment>
<keyword evidence="2" id="KW-0812">Transmembrane</keyword>
<dbReference type="OrthoDB" id="9807950at2"/>
<feature type="region of interest" description="Disordered" evidence="1">
    <location>
        <begin position="224"/>
        <end position="246"/>
    </location>
</feature>
<gene>
    <name evidence="3" type="ORF">BX592_103379</name>
</gene>
<proteinExistence type="predicted"/>
<dbReference type="InterPro" id="IPR006135">
    <property type="entry name" value="T3SS_substrate_exporter"/>
</dbReference>